<feature type="domain" description="Tyr recombinase" evidence="2">
    <location>
        <begin position="29"/>
        <end position="73"/>
    </location>
</feature>
<organism evidence="3 4">
    <name type="scientific">Desulfosudis oleivorans (strain DSM 6200 / JCM 39069 / Hxd3)</name>
    <name type="common">Desulfococcus oleovorans</name>
    <dbReference type="NCBI Taxonomy" id="96561"/>
    <lineage>
        <taxon>Bacteria</taxon>
        <taxon>Pseudomonadati</taxon>
        <taxon>Thermodesulfobacteriota</taxon>
        <taxon>Desulfobacteria</taxon>
        <taxon>Desulfobacterales</taxon>
        <taxon>Desulfosudaceae</taxon>
        <taxon>Desulfosudis</taxon>
    </lineage>
</organism>
<proteinExistence type="predicted"/>
<dbReference type="EMBL" id="CP000859">
    <property type="protein sequence ID" value="ABW68956.1"/>
    <property type="molecule type" value="Genomic_DNA"/>
</dbReference>
<evidence type="ECO:0000313" key="4">
    <source>
        <dbReference type="Proteomes" id="UP000008561"/>
    </source>
</evidence>
<dbReference type="GO" id="GO:0003677">
    <property type="term" value="F:DNA binding"/>
    <property type="evidence" value="ECO:0007669"/>
    <property type="project" value="InterPro"/>
</dbReference>
<evidence type="ECO:0000259" key="2">
    <source>
        <dbReference type="Pfam" id="PF00589"/>
    </source>
</evidence>
<accession>A9A037</accession>
<dbReference type="SUPFAM" id="SSF56349">
    <property type="entry name" value="DNA breaking-rejoining enzymes"/>
    <property type="match status" value="1"/>
</dbReference>
<dbReference type="Gene3D" id="1.10.443.10">
    <property type="entry name" value="Intergrase catalytic core"/>
    <property type="match status" value="1"/>
</dbReference>
<dbReference type="Proteomes" id="UP000008561">
    <property type="component" value="Chromosome"/>
</dbReference>
<sequence length="101" mass="11733">MVSTGTTIGYGYKRDRKYVQKWEGTLPPGPIFHDFRRTAVRNMVRAGVPERVAMMISGHKTRSVFDRYNIVNDADLKEASKRYQAYLEEQKKNCHGHNLPF</sequence>
<evidence type="ECO:0000313" key="3">
    <source>
        <dbReference type="EMBL" id="ABW68956.1"/>
    </source>
</evidence>
<name>A9A037_DESOH</name>
<dbReference type="Pfam" id="PF00589">
    <property type="entry name" value="Phage_integrase"/>
    <property type="match status" value="1"/>
</dbReference>
<keyword evidence="4" id="KW-1185">Reference proteome</keyword>
<reference evidence="3 4" key="1">
    <citation type="submission" date="2007-10" db="EMBL/GenBank/DDBJ databases">
        <title>Complete sequence of Desulfococcus oleovorans Hxd3.</title>
        <authorList>
            <consortium name="US DOE Joint Genome Institute"/>
            <person name="Copeland A."/>
            <person name="Lucas S."/>
            <person name="Lapidus A."/>
            <person name="Barry K."/>
            <person name="Glavina del Rio T."/>
            <person name="Dalin E."/>
            <person name="Tice H."/>
            <person name="Pitluck S."/>
            <person name="Kiss H."/>
            <person name="Brettin T."/>
            <person name="Bruce D."/>
            <person name="Detter J.C."/>
            <person name="Han C."/>
            <person name="Schmutz J."/>
            <person name="Larimer F."/>
            <person name="Land M."/>
            <person name="Hauser L."/>
            <person name="Kyrpides N."/>
            <person name="Kim E."/>
            <person name="Wawrik B."/>
            <person name="Richardson P."/>
        </authorList>
    </citation>
    <scope>NUCLEOTIDE SEQUENCE [LARGE SCALE GENOMIC DNA]</scope>
    <source>
        <strain evidence="4">DSM 6200 / JCM 39069 / Hxd3</strain>
    </source>
</reference>
<keyword evidence="1" id="KW-0233">DNA recombination</keyword>
<dbReference type="AlphaFoldDB" id="A9A037"/>
<dbReference type="KEGG" id="dol:Dole_3153"/>
<dbReference type="eggNOG" id="COG0582">
    <property type="taxonomic scope" value="Bacteria"/>
</dbReference>
<protein>
    <recommendedName>
        <fullName evidence="2">Tyr recombinase domain-containing protein</fullName>
    </recommendedName>
</protein>
<evidence type="ECO:0000256" key="1">
    <source>
        <dbReference type="ARBA" id="ARBA00023172"/>
    </source>
</evidence>
<gene>
    <name evidence="3" type="ordered locus">Dole_3153</name>
</gene>
<dbReference type="InterPro" id="IPR002104">
    <property type="entry name" value="Integrase_catalytic"/>
</dbReference>
<dbReference type="GO" id="GO:0006310">
    <property type="term" value="P:DNA recombination"/>
    <property type="evidence" value="ECO:0007669"/>
    <property type="project" value="UniProtKB-KW"/>
</dbReference>
<dbReference type="InterPro" id="IPR011010">
    <property type="entry name" value="DNA_brk_join_enz"/>
</dbReference>
<dbReference type="HOGENOM" id="CLU_2286944_0_0_7"/>
<dbReference type="GO" id="GO:0015074">
    <property type="term" value="P:DNA integration"/>
    <property type="evidence" value="ECO:0007669"/>
    <property type="project" value="InterPro"/>
</dbReference>
<dbReference type="STRING" id="96561.Dole_3153"/>
<dbReference type="InterPro" id="IPR013762">
    <property type="entry name" value="Integrase-like_cat_sf"/>
</dbReference>